<reference evidence="2 3" key="1">
    <citation type="submission" date="2017-11" db="EMBL/GenBank/DDBJ databases">
        <title>Genome-resolved metagenomics identifies genetic mobility, metabolic interactions, and unexpected diversity in perchlorate-reducing communities.</title>
        <authorList>
            <person name="Barnum T.P."/>
            <person name="Figueroa I.A."/>
            <person name="Carlstrom C.I."/>
            <person name="Lucas L.N."/>
            <person name="Engelbrektson A.L."/>
            <person name="Coates J.D."/>
        </authorList>
    </citation>
    <scope>NUCLEOTIDE SEQUENCE [LARGE SCALE GENOMIC DNA]</scope>
    <source>
        <strain evidence="2">BM301</strain>
    </source>
</reference>
<dbReference type="InterPro" id="IPR012312">
    <property type="entry name" value="Hemerythrin-like"/>
</dbReference>
<dbReference type="EMBL" id="PKUN01000031">
    <property type="protein sequence ID" value="PLX59545.1"/>
    <property type="molecule type" value="Genomic_DNA"/>
</dbReference>
<dbReference type="STRING" id="1111735.GCA_000428045_01270"/>
<dbReference type="RefSeq" id="WP_273441015.1">
    <property type="nucleotide sequence ID" value="NZ_CAXXYC010000001.1"/>
</dbReference>
<feature type="domain" description="Hemerythrin-like" evidence="1">
    <location>
        <begin position="3"/>
        <end position="125"/>
    </location>
</feature>
<protein>
    <submittedName>
        <fullName evidence="2">Hemerythrin HHE cation-binding protein</fullName>
    </submittedName>
</protein>
<evidence type="ECO:0000313" key="3">
    <source>
        <dbReference type="Proteomes" id="UP000235015"/>
    </source>
</evidence>
<dbReference type="PANTHER" id="PTHR39966">
    <property type="entry name" value="BLL2471 PROTEIN-RELATED"/>
    <property type="match status" value="1"/>
</dbReference>
<proteinExistence type="predicted"/>
<comment type="caution">
    <text evidence="2">The sequence shown here is derived from an EMBL/GenBank/DDBJ whole genome shotgun (WGS) entry which is preliminary data.</text>
</comment>
<evidence type="ECO:0000259" key="1">
    <source>
        <dbReference type="Pfam" id="PF01814"/>
    </source>
</evidence>
<dbReference type="Proteomes" id="UP000235015">
    <property type="component" value="Unassembled WGS sequence"/>
</dbReference>
<dbReference type="Gene3D" id="1.20.120.520">
    <property type="entry name" value="nmb1532 protein domain like"/>
    <property type="match status" value="1"/>
</dbReference>
<dbReference type="Pfam" id="PF01814">
    <property type="entry name" value="Hemerythrin"/>
    <property type="match status" value="1"/>
</dbReference>
<sequence>MTTITETMANDHRHCDALFAEAEELIAQGDWAQGREKFEAFRNTTENHFSMEEGVLFPGFEQRTGQAAGPTQMMRMEHSQMRQLMADMEAAVAHEDDERYLGLSETMMMVMQQHNMKEEQMLYPMTDQVFAADAEATLQEMKML</sequence>
<dbReference type="GO" id="GO:0005886">
    <property type="term" value="C:plasma membrane"/>
    <property type="evidence" value="ECO:0007669"/>
    <property type="project" value="TreeGrafter"/>
</dbReference>
<organism evidence="2 3">
    <name type="scientific">Sedimenticola selenatireducens</name>
    <dbReference type="NCBI Taxonomy" id="191960"/>
    <lineage>
        <taxon>Bacteria</taxon>
        <taxon>Pseudomonadati</taxon>
        <taxon>Pseudomonadota</taxon>
        <taxon>Gammaproteobacteria</taxon>
        <taxon>Chromatiales</taxon>
        <taxon>Sedimenticolaceae</taxon>
        <taxon>Sedimenticola</taxon>
    </lineage>
</organism>
<dbReference type="PANTHER" id="PTHR39966:SF3">
    <property type="entry name" value="DUF438 DOMAIN-CONTAINING PROTEIN"/>
    <property type="match status" value="1"/>
</dbReference>
<name>A0A2N6CR71_9GAMM</name>
<gene>
    <name evidence="2" type="ORF">C0630_19120</name>
</gene>
<dbReference type="AlphaFoldDB" id="A0A2N6CR71"/>
<accession>A0A2N6CR71</accession>
<evidence type="ECO:0000313" key="2">
    <source>
        <dbReference type="EMBL" id="PLX59545.1"/>
    </source>
</evidence>